<evidence type="ECO:0000313" key="4">
    <source>
        <dbReference type="Proteomes" id="UP000694867"/>
    </source>
</evidence>
<dbReference type="KEGG" id="goe:108864860"/>
<proteinExistence type="predicted"/>
<dbReference type="GeneID" id="108864860"/>
<reference evidence="5" key="1">
    <citation type="submission" date="2025-08" db="UniProtKB">
        <authorList>
            <consortium name="RefSeq"/>
        </authorList>
    </citation>
    <scope>IDENTIFICATION</scope>
</reference>
<evidence type="ECO:0000256" key="1">
    <source>
        <dbReference type="ARBA" id="ARBA00004141"/>
    </source>
</evidence>
<keyword evidence="4" id="KW-1185">Reference proteome</keyword>
<name>A0AAJ7L5U7_9ACAR</name>
<dbReference type="AlphaFoldDB" id="A0AAJ7L5U7"/>
<dbReference type="InterPro" id="IPR056227">
    <property type="entry name" value="TMD0_ABC"/>
</dbReference>
<keyword evidence="2" id="KW-0812">Transmembrane</keyword>
<organism evidence="4 5">
    <name type="scientific">Galendromus occidentalis</name>
    <name type="common">western predatory mite</name>
    <dbReference type="NCBI Taxonomy" id="34638"/>
    <lineage>
        <taxon>Eukaryota</taxon>
        <taxon>Metazoa</taxon>
        <taxon>Ecdysozoa</taxon>
        <taxon>Arthropoda</taxon>
        <taxon>Chelicerata</taxon>
        <taxon>Arachnida</taxon>
        <taxon>Acari</taxon>
        <taxon>Parasitiformes</taxon>
        <taxon>Mesostigmata</taxon>
        <taxon>Gamasina</taxon>
        <taxon>Phytoseioidea</taxon>
        <taxon>Phytoseiidae</taxon>
        <taxon>Typhlodrominae</taxon>
        <taxon>Galendromus</taxon>
    </lineage>
</organism>
<dbReference type="RefSeq" id="XP_018496728.1">
    <property type="nucleotide sequence ID" value="XM_018641212.1"/>
</dbReference>
<dbReference type="Proteomes" id="UP000694867">
    <property type="component" value="Unplaced"/>
</dbReference>
<keyword evidence="2" id="KW-1133">Transmembrane helix</keyword>
<evidence type="ECO:0000256" key="2">
    <source>
        <dbReference type="SAM" id="Phobius"/>
    </source>
</evidence>
<accession>A0AAJ7L5U7</accession>
<comment type="subcellular location">
    <subcellularLocation>
        <location evidence="1">Membrane</location>
        <topology evidence="1">Multi-pass membrane protein</topology>
    </subcellularLocation>
</comment>
<gene>
    <name evidence="5" type="primary">LOC108864860</name>
</gene>
<keyword evidence="2" id="KW-0472">Membrane</keyword>
<sequence length="160" mass="18306">MTGSYCEGPLWDGRNMWGDNPPVFTECFEDTVLVFVPSFYALFGGITYYYFRRTWPGKALPITILHIAKLSTICAQILLHSYGAYYGLMAESPSVSGFVADLLRVLSFLMVFILQVRDRNHGISTSAFVAIFWALELVFELFVYYRYLLTAFLFLKTIPC</sequence>
<feature type="transmembrane region" description="Helical" evidence="2">
    <location>
        <begin position="126"/>
        <end position="147"/>
    </location>
</feature>
<feature type="transmembrane region" description="Helical" evidence="2">
    <location>
        <begin position="95"/>
        <end position="114"/>
    </location>
</feature>
<dbReference type="GO" id="GO:0016020">
    <property type="term" value="C:membrane"/>
    <property type="evidence" value="ECO:0007669"/>
    <property type="project" value="UniProtKB-SubCell"/>
</dbReference>
<evidence type="ECO:0000259" key="3">
    <source>
        <dbReference type="Pfam" id="PF24357"/>
    </source>
</evidence>
<feature type="domain" description="ABC transporter TMD0" evidence="3">
    <location>
        <begin position="23"/>
        <end position="144"/>
    </location>
</feature>
<protein>
    <submittedName>
        <fullName evidence="5">Multidrug resistance-associated protein 1-like</fullName>
    </submittedName>
</protein>
<evidence type="ECO:0000313" key="5">
    <source>
        <dbReference type="RefSeq" id="XP_018496728.1"/>
    </source>
</evidence>
<feature type="transmembrane region" description="Helical" evidence="2">
    <location>
        <begin position="32"/>
        <end position="51"/>
    </location>
</feature>
<dbReference type="Pfam" id="PF24357">
    <property type="entry name" value="TMD0_ABC"/>
    <property type="match status" value="1"/>
</dbReference>
<feature type="transmembrane region" description="Helical" evidence="2">
    <location>
        <begin position="63"/>
        <end position="83"/>
    </location>
</feature>